<dbReference type="Proteomes" id="UP000811619">
    <property type="component" value="Unassembled WGS sequence"/>
</dbReference>
<evidence type="ECO:0000313" key="2">
    <source>
        <dbReference type="Proteomes" id="UP000811619"/>
    </source>
</evidence>
<dbReference type="EMBL" id="SRPY01000007">
    <property type="protein sequence ID" value="KAG5930569.1"/>
    <property type="molecule type" value="Genomic_DNA"/>
</dbReference>
<dbReference type="AlphaFoldDB" id="A0A8K0JFN9"/>
<gene>
    <name evidence="1" type="ORF">E4U42_006657</name>
</gene>
<protein>
    <submittedName>
        <fullName evidence="1">Uncharacterized protein</fullName>
    </submittedName>
</protein>
<reference evidence="1" key="1">
    <citation type="journal article" date="2020" name="bioRxiv">
        <title>Whole genome comparisons of ergot fungi reveals the divergence and evolution of species within the genus Claviceps are the result of varying mechanisms driving genome evolution and host range expansion.</title>
        <authorList>
            <person name="Wyka S.A."/>
            <person name="Mondo S.J."/>
            <person name="Liu M."/>
            <person name="Dettman J."/>
            <person name="Nalam V."/>
            <person name="Broders K.D."/>
        </authorList>
    </citation>
    <scope>NUCLEOTIDE SEQUENCE</scope>
    <source>
        <strain evidence="1">CCC 489</strain>
    </source>
</reference>
<dbReference type="Gene3D" id="3.40.50.1010">
    <property type="entry name" value="5'-nuclease"/>
    <property type="match status" value="1"/>
</dbReference>
<dbReference type="CDD" id="cd18724">
    <property type="entry name" value="PIN_LabA-like"/>
    <property type="match status" value="1"/>
</dbReference>
<name>A0A8K0JFN9_9HYPO</name>
<sequence length="462" mass="52097">MKNIQCVASNTRPKLGDFRKLYGDEPASCSSQQGHIDTSTHNATSKYLDRPIATSEPGPGTDAKLGDFGKLRWELWQHTFKPPPDAFSSRTEPLKVSQTLVAGKAYGREEPCVQLNGDAVRIQPPEPNVCSGPTISQLPTPPLSDCVDLNHVSRNVPRGHVDYTPNLSSESEWDSMDVLCTESSQTEADAEILSYKVAYRGRLVPVIGKRISLDQKHETLSVRLVPLRAGDISIEAHDHSVALNGIHIFLDMSNINISFQHALRQKYSLKDHSRFFPLPQLNLEFLTEILVRNRRTVALNAGCSVLPDRQEPRFIQELRKLGYRVDLRERRLIPESRAPNTYMSRGRNGGGSSDRPAALHTVARFMEDLVDETLQTRIAESVMEYFEKPGTLVLATGDAQPAKYSDGFFTYAERALRMGWHVEVVSWNLSLSSRWRKSGLMEKWGNRFRLIRLDDFLDELLV</sequence>
<evidence type="ECO:0000313" key="1">
    <source>
        <dbReference type="EMBL" id="KAG5930569.1"/>
    </source>
</evidence>
<accession>A0A8K0JFN9</accession>
<comment type="caution">
    <text evidence="1">The sequence shown here is derived from an EMBL/GenBank/DDBJ whole genome shotgun (WGS) entry which is preliminary data.</text>
</comment>
<dbReference type="OrthoDB" id="5590473at2759"/>
<proteinExistence type="predicted"/>
<organism evidence="1 2">
    <name type="scientific">Claviceps africana</name>
    <dbReference type="NCBI Taxonomy" id="83212"/>
    <lineage>
        <taxon>Eukaryota</taxon>
        <taxon>Fungi</taxon>
        <taxon>Dikarya</taxon>
        <taxon>Ascomycota</taxon>
        <taxon>Pezizomycotina</taxon>
        <taxon>Sordariomycetes</taxon>
        <taxon>Hypocreomycetidae</taxon>
        <taxon>Hypocreales</taxon>
        <taxon>Clavicipitaceae</taxon>
        <taxon>Claviceps</taxon>
    </lineage>
</organism>
<keyword evidence="2" id="KW-1185">Reference proteome</keyword>